<dbReference type="AlphaFoldDB" id="X0B129"/>
<evidence type="ECO:0000313" key="2">
    <source>
        <dbReference type="Proteomes" id="UP000030663"/>
    </source>
</evidence>
<reference evidence="1 2" key="1">
    <citation type="submission" date="2011-11" db="EMBL/GenBank/DDBJ databases">
        <title>The Genome Sequence of Fusarium oxysporum PHW815.</title>
        <authorList>
            <consortium name="The Broad Institute Genome Sequencing Platform"/>
            <person name="Ma L.-J."/>
            <person name="Gale L.R."/>
            <person name="Schwartz D.C."/>
            <person name="Zhou S."/>
            <person name="Corby-Kistler H."/>
            <person name="Young S.K."/>
            <person name="Zeng Q."/>
            <person name="Gargeya S."/>
            <person name="Fitzgerald M."/>
            <person name="Haas B."/>
            <person name="Abouelleil A."/>
            <person name="Alvarado L."/>
            <person name="Arachchi H.M."/>
            <person name="Berlin A."/>
            <person name="Brown A."/>
            <person name="Chapman S.B."/>
            <person name="Chen Z."/>
            <person name="Dunbar C."/>
            <person name="Freedman E."/>
            <person name="Gearin G."/>
            <person name="Goldberg J."/>
            <person name="Griggs A."/>
            <person name="Gujja S."/>
            <person name="Heiman D."/>
            <person name="Howarth C."/>
            <person name="Larson L."/>
            <person name="Lui A."/>
            <person name="MacDonald P.J.P."/>
            <person name="Montmayeur A."/>
            <person name="Murphy C."/>
            <person name="Neiman D."/>
            <person name="Pearson M."/>
            <person name="Priest M."/>
            <person name="Roberts A."/>
            <person name="Saif S."/>
            <person name="Shea T."/>
            <person name="Shenoy N."/>
            <person name="Sisk P."/>
            <person name="Stolte C."/>
            <person name="Sykes S."/>
            <person name="Wortman J."/>
            <person name="Nusbaum C."/>
            <person name="Birren B."/>
        </authorList>
    </citation>
    <scope>NUCLEOTIDE SEQUENCE [LARGE SCALE GENOMIC DNA]</scope>
    <source>
        <strain evidence="1 2">54005</strain>
    </source>
</reference>
<evidence type="ECO:0000313" key="1">
    <source>
        <dbReference type="EMBL" id="EXK75815.1"/>
    </source>
</evidence>
<name>X0B129_FUSOX</name>
<dbReference type="HOGENOM" id="CLU_2413365_0_0_1"/>
<dbReference type="EMBL" id="KI979795">
    <property type="protein sequence ID" value="EXK75815.1"/>
    <property type="molecule type" value="Genomic_DNA"/>
</dbReference>
<protein>
    <submittedName>
        <fullName evidence="1">Uncharacterized protein</fullName>
    </submittedName>
</protein>
<proteinExistence type="predicted"/>
<dbReference type="Proteomes" id="UP000030663">
    <property type="component" value="Unassembled WGS sequence"/>
</dbReference>
<sequence>MCLGVVPTNPIRWKWDLFSRCESLGSLLLSCGCRRTIPSTGVSRSTWMRYMAGSTPRARPFQLFSWSACKERNPLPWKRHTQTPSSQMPIAD</sequence>
<accession>X0B129</accession>
<gene>
    <name evidence="1" type="ORF">FOQG_19420</name>
</gene>
<keyword evidence="2" id="KW-1185">Reference proteome</keyword>
<organism evidence="1 2">
    <name type="scientific">Fusarium oxysporum f. sp. raphani 54005</name>
    <dbReference type="NCBI Taxonomy" id="1089458"/>
    <lineage>
        <taxon>Eukaryota</taxon>
        <taxon>Fungi</taxon>
        <taxon>Dikarya</taxon>
        <taxon>Ascomycota</taxon>
        <taxon>Pezizomycotina</taxon>
        <taxon>Sordariomycetes</taxon>
        <taxon>Hypocreomycetidae</taxon>
        <taxon>Hypocreales</taxon>
        <taxon>Nectriaceae</taxon>
        <taxon>Fusarium</taxon>
        <taxon>Fusarium oxysporum species complex</taxon>
    </lineage>
</organism>